<keyword evidence="7" id="KW-0539">Nucleus</keyword>
<comment type="caution">
    <text evidence="9">The sequence shown here is derived from an EMBL/GenBank/DDBJ whole genome shotgun (WGS) entry which is preliminary data.</text>
</comment>
<dbReference type="InterPro" id="IPR045249">
    <property type="entry name" value="HARBI1-like"/>
</dbReference>
<organism evidence="9 10">
    <name type="scientific">Amblyomma americanum</name>
    <name type="common">Lone star tick</name>
    <dbReference type="NCBI Taxonomy" id="6943"/>
    <lineage>
        <taxon>Eukaryota</taxon>
        <taxon>Metazoa</taxon>
        <taxon>Ecdysozoa</taxon>
        <taxon>Arthropoda</taxon>
        <taxon>Chelicerata</taxon>
        <taxon>Arachnida</taxon>
        <taxon>Acari</taxon>
        <taxon>Parasitiformes</taxon>
        <taxon>Ixodida</taxon>
        <taxon>Ixodoidea</taxon>
        <taxon>Ixodidae</taxon>
        <taxon>Amblyomminae</taxon>
        <taxon>Amblyomma</taxon>
    </lineage>
</organism>
<keyword evidence="6" id="KW-0378">Hydrolase</keyword>
<evidence type="ECO:0000256" key="5">
    <source>
        <dbReference type="ARBA" id="ARBA00022723"/>
    </source>
</evidence>
<feature type="domain" description="DDE Tnp4" evidence="8">
    <location>
        <begin position="72"/>
        <end position="234"/>
    </location>
</feature>
<dbReference type="PANTHER" id="PTHR22930:SF85">
    <property type="entry name" value="GH03217P-RELATED"/>
    <property type="match status" value="1"/>
</dbReference>
<evidence type="ECO:0000256" key="4">
    <source>
        <dbReference type="ARBA" id="ARBA00022722"/>
    </source>
</evidence>
<keyword evidence="5" id="KW-0479">Metal-binding</keyword>
<dbReference type="AlphaFoldDB" id="A0AAQ4DIW1"/>
<sequence>MYKLCSSAEDRSVANLFGLGRSTVDTIYREFCDAVVCLLEDRWINMPSPGAMGDRIREFGAVCEFPQAIGALDGCHFPVSPPKESAPDYYNYKGWHSIVLLTLVDHRYCFRYVNVGSPGRCHDAYIYQRSQLAEFIEGPTFQAPAVAFSQTAVPPLILCDQAFPLTSHLIKPFSHSAHLDADMKRLNYHLSKARRVVENAFGRLKARFMFCMKRMECSIDTAPLVIRACCTLNNICEAFGDHVMQDWTSDAQVSEALYQQPQSRR</sequence>
<keyword evidence="10" id="KW-1185">Reference proteome</keyword>
<comment type="cofactor">
    <cofactor evidence="1">
        <name>a divalent metal cation</name>
        <dbReference type="ChEBI" id="CHEBI:60240"/>
    </cofactor>
</comment>
<dbReference type="GO" id="GO:0046872">
    <property type="term" value="F:metal ion binding"/>
    <property type="evidence" value="ECO:0007669"/>
    <property type="project" value="UniProtKB-KW"/>
</dbReference>
<dbReference type="GO" id="GO:0004518">
    <property type="term" value="F:nuclease activity"/>
    <property type="evidence" value="ECO:0007669"/>
    <property type="project" value="UniProtKB-KW"/>
</dbReference>
<comment type="similarity">
    <text evidence="3">Belongs to the HARBI1 family.</text>
</comment>
<gene>
    <name evidence="9" type="ORF">V5799_026333</name>
</gene>
<proteinExistence type="inferred from homology"/>
<evidence type="ECO:0000256" key="1">
    <source>
        <dbReference type="ARBA" id="ARBA00001968"/>
    </source>
</evidence>
<dbReference type="InterPro" id="IPR027806">
    <property type="entry name" value="HARBI1_dom"/>
</dbReference>
<evidence type="ECO:0000313" key="9">
    <source>
        <dbReference type="EMBL" id="KAK8762401.1"/>
    </source>
</evidence>
<evidence type="ECO:0000256" key="2">
    <source>
        <dbReference type="ARBA" id="ARBA00004123"/>
    </source>
</evidence>
<evidence type="ECO:0000259" key="8">
    <source>
        <dbReference type="Pfam" id="PF13359"/>
    </source>
</evidence>
<evidence type="ECO:0000256" key="6">
    <source>
        <dbReference type="ARBA" id="ARBA00022801"/>
    </source>
</evidence>
<dbReference type="Pfam" id="PF13359">
    <property type="entry name" value="DDE_Tnp_4"/>
    <property type="match status" value="1"/>
</dbReference>
<dbReference type="EMBL" id="JARKHS020030115">
    <property type="protein sequence ID" value="KAK8762401.1"/>
    <property type="molecule type" value="Genomic_DNA"/>
</dbReference>
<protein>
    <recommendedName>
        <fullName evidence="8">DDE Tnp4 domain-containing protein</fullName>
    </recommendedName>
</protein>
<dbReference type="GO" id="GO:0005634">
    <property type="term" value="C:nucleus"/>
    <property type="evidence" value="ECO:0007669"/>
    <property type="project" value="UniProtKB-SubCell"/>
</dbReference>
<dbReference type="PANTHER" id="PTHR22930">
    <property type="match status" value="1"/>
</dbReference>
<comment type="subcellular location">
    <subcellularLocation>
        <location evidence="2">Nucleus</location>
    </subcellularLocation>
</comment>
<name>A0AAQ4DIW1_AMBAM</name>
<reference evidence="9 10" key="1">
    <citation type="journal article" date="2023" name="Arcadia Sci">
        <title>De novo assembly of a long-read Amblyomma americanum tick genome.</title>
        <authorList>
            <person name="Chou S."/>
            <person name="Poskanzer K.E."/>
            <person name="Rollins M."/>
            <person name="Thuy-Boun P.S."/>
        </authorList>
    </citation>
    <scope>NUCLEOTIDE SEQUENCE [LARGE SCALE GENOMIC DNA]</scope>
    <source>
        <strain evidence="9">F_SG_1</strain>
        <tissue evidence="9">Salivary glands</tissue>
    </source>
</reference>
<evidence type="ECO:0000256" key="3">
    <source>
        <dbReference type="ARBA" id="ARBA00006958"/>
    </source>
</evidence>
<dbReference type="Proteomes" id="UP001321473">
    <property type="component" value="Unassembled WGS sequence"/>
</dbReference>
<dbReference type="GO" id="GO:0016787">
    <property type="term" value="F:hydrolase activity"/>
    <property type="evidence" value="ECO:0007669"/>
    <property type="project" value="UniProtKB-KW"/>
</dbReference>
<evidence type="ECO:0000313" key="10">
    <source>
        <dbReference type="Proteomes" id="UP001321473"/>
    </source>
</evidence>
<accession>A0AAQ4DIW1</accession>
<evidence type="ECO:0000256" key="7">
    <source>
        <dbReference type="ARBA" id="ARBA00023242"/>
    </source>
</evidence>
<keyword evidence="4" id="KW-0540">Nuclease</keyword>